<dbReference type="AlphaFoldDB" id="A0A921IP69"/>
<proteinExistence type="predicted"/>
<feature type="transmembrane region" description="Helical" evidence="1">
    <location>
        <begin position="33"/>
        <end position="55"/>
    </location>
</feature>
<feature type="transmembrane region" description="Helical" evidence="1">
    <location>
        <begin position="139"/>
        <end position="163"/>
    </location>
</feature>
<evidence type="ECO:0000313" key="3">
    <source>
        <dbReference type="Proteomes" id="UP000782880"/>
    </source>
</evidence>
<dbReference type="Pfam" id="PF07456">
    <property type="entry name" value="Hpre_diP_synt_I"/>
    <property type="match status" value="1"/>
</dbReference>
<protein>
    <submittedName>
        <fullName evidence="2">Gx transporter family protein</fullName>
    </submittedName>
</protein>
<dbReference type="EMBL" id="DYVE01000328">
    <property type="protein sequence ID" value="HJG29527.1"/>
    <property type="molecule type" value="Genomic_DNA"/>
</dbReference>
<reference evidence="2" key="1">
    <citation type="journal article" date="2021" name="PeerJ">
        <title>Extensive microbial diversity within the chicken gut microbiome revealed by metagenomics and culture.</title>
        <authorList>
            <person name="Gilroy R."/>
            <person name="Ravi A."/>
            <person name="Getino M."/>
            <person name="Pursley I."/>
            <person name="Horton D.L."/>
            <person name="Alikhan N.F."/>
            <person name="Baker D."/>
            <person name="Gharbi K."/>
            <person name="Hall N."/>
            <person name="Watson M."/>
            <person name="Adriaenssens E.M."/>
            <person name="Foster-Nyarko E."/>
            <person name="Jarju S."/>
            <person name="Secka A."/>
            <person name="Antonio M."/>
            <person name="Oren A."/>
            <person name="Chaudhuri R.R."/>
            <person name="La Ragione R."/>
            <person name="Hildebrand F."/>
            <person name="Pallen M.J."/>
        </authorList>
    </citation>
    <scope>NUCLEOTIDE SEQUENCE</scope>
    <source>
        <strain evidence="2">ChiBcec21-2208</strain>
    </source>
</reference>
<dbReference type="InterPro" id="IPR014535">
    <property type="entry name" value="Hpre_diP_synt_I"/>
</dbReference>
<comment type="caution">
    <text evidence="2">The sequence shown here is derived from an EMBL/GenBank/DDBJ whole genome shotgun (WGS) entry which is preliminary data.</text>
</comment>
<organism evidence="2 3">
    <name type="scientific">Subdoligranulum variabile</name>
    <dbReference type="NCBI Taxonomy" id="214851"/>
    <lineage>
        <taxon>Bacteria</taxon>
        <taxon>Bacillati</taxon>
        <taxon>Bacillota</taxon>
        <taxon>Clostridia</taxon>
        <taxon>Eubacteriales</taxon>
        <taxon>Oscillospiraceae</taxon>
        <taxon>Subdoligranulum</taxon>
    </lineage>
</organism>
<dbReference type="Gene3D" id="1.10.1760.20">
    <property type="match status" value="1"/>
</dbReference>
<dbReference type="Proteomes" id="UP000782880">
    <property type="component" value="Unassembled WGS sequence"/>
</dbReference>
<keyword evidence="1" id="KW-0472">Membrane</keyword>
<feature type="transmembrane region" description="Helical" evidence="1">
    <location>
        <begin position="103"/>
        <end position="127"/>
    </location>
</feature>
<feature type="transmembrane region" description="Helical" evidence="1">
    <location>
        <begin position="67"/>
        <end position="97"/>
    </location>
</feature>
<keyword evidence="1" id="KW-0812">Transmembrane</keyword>
<evidence type="ECO:0000313" key="2">
    <source>
        <dbReference type="EMBL" id="HJG29527.1"/>
    </source>
</evidence>
<reference evidence="2" key="2">
    <citation type="submission" date="2021-09" db="EMBL/GenBank/DDBJ databases">
        <authorList>
            <person name="Gilroy R."/>
        </authorList>
    </citation>
    <scope>NUCLEOTIDE SEQUENCE</scope>
    <source>
        <strain evidence="2">ChiBcec21-2208</strain>
    </source>
</reference>
<sequence length="182" mass="19459">MDKTRRLARGALLTALALGLSYMERFIPLQMLVPLPGIKLGLANVVTLFALYFLGSRTALQILWVRCLLGSLFGGGITAFFFSITGGLLALAVMVLVRRLPFLSIYGVSVCGAAAHHVGQILVAMVLLRSGYVFAYLPFLLLVAIGTGFLTGAISAACFRAMIAADLPFTSNMEATYVGKIH</sequence>
<accession>A0A921IP69</accession>
<name>A0A921IP69_9FIRM</name>
<dbReference type="InterPro" id="IPR010898">
    <property type="entry name" value="Hpre_diP_synth_I"/>
</dbReference>
<evidence type="ECO:0000256" key="1">
    <source>
        <dbReference type="SAM" id="Phobius"/>
    </source>
</evidence>
<gene>
    <name evidence="2" type="ORF">K8V20_12885</name>
</gene>
<keyword evidence="1" id="KW-1133">Transmembrane helix</keyword>
<dbReference type="PIRSF" id="PIRSF027391">
    <property type="entry name" value="Hpre_diP_synt_I"/>
    <property type="match status" value="1"/>
</dbReference>